<evidence type="ECO:0000259" key="2">
    <source>
        <dbReference type="PROSITE" id="PS51502"/>
    </source>
</evidence>
<organism evidence="3 4">
    <name type="scientific">Plantimonas leprariae</name>
    <dbReference type="NCBI Taxonomy" id="2615207"/>
    <lineage>
        <taxon>Bacteria</taxon>
        <taxon>Pseudomonadati</taxon>
        <taxon>Pseudomonadota</taxon>
        <taxon>Alphaproteobacteria</taxon>
        <taxon>Hyphomicrobiales</taxon>
        <taxon>Aurantimonadaceae</taxon>
        <taxon>Plantimonas</taxon>
    </lineage>
</organism>
<dbReference type="AlphaFoldDB" id="A0A7V7PQZ4"/>
<dbReference type="InterPro" id="IPR013097">
    <property type="entry name" value="Dabb"/>
</dbReference>
<comment type="subunit">
    <text evidence="1">Homodimer.</text>
</comment>
<dbReference type="Pfam" id="PF07876">
    <property type="entry name" value="Dabb"/>
    <property type="match status" value="1"/>
</dbReference>
<keyword evidence="4" id="KW-1185">Reference proteome</keyword>
<dbReference type="PANTHER" id="PTHR33178:SF10">
    <property type="entry name" value="STRESS-RESPONSE A_B BARREL DOMAIN-CONTAINING PROTEIN"/>
    <property type="match status" value="1"/>
</dbReference>
<dbReference type="Gene3D" id="3.30.70.100">
    <property type="match status" value="1"/>
</dbReference>
<proteinExistence type="predicted"/>
<dbReference type="InterPro" id="IPR044662">
    <property type="entry name" value="HS1/DABB1-like"/>
</dbReference>
<gene>
    <name evidence="3" type="ORF">F6X38_07760</name>
</gene>
<dbReference type="RefSeq" id="WP_150969023.1">
    <property type="nucleotide sequence ID" value="NZ_VZDO01000004.1"/>
</dbReference>
<name>A0A7V7PQZ4_9HYPH</name>
<dbReference type="PROSITE" id="PS51502">
    <property type="entry name" value="S_R_A_B_BARREL"/>
    <property type="match status" value="1"/>
</dbReference>
<dbReference type="SUPFAM" id="SSF54909">
    <property type="entry name" value="Dimeric alpha+beta barrel"/>
    <property type="match status" value="1"/>
</dbReference>
<evidence type="ECO:0000256" key="1">
    <source>
        <dbReference type="ARBA" id="ARBA00011738"/>
    </source>
</evidence>
<dbReference type="InterPro" id="IPR011008">
    <property type="entry name" value="Dimeric_a/b-barrel"/>
</dbReference>
<protein>
    <submittedName>
        <fullName evidence="3">Dabb family protein</fullName>
    </submittedName>
</protein>
<feature type="domain" description="Stress-response A/B barrel" evidence="2">
    <location>
        <begin position="8"/>
        <end position="102"/>
    </location>
</feature>
<comment type="caution">
    <text evidence="3">The sequence shown here is derived from an EMBL/GenBank/DDBJ whole genome shotgun (WGS) entry which is preliminary data.</text>
</comment>
<dbReference type="PANTHER" id="PTHR33178">
    <property type="match status" value="1"/>
</dbReference>
<sequence>MAAQTRLLRHVVLFGFKGSSTDADVAECVRRFALLPQLVPGVAAFEWGRNVSPEGKANGHTHCFQMAFANEADRDAYLTHPDHVAFGDHIRPHVEHVTVVDYWVAAGD</sequence>
<evidence type="ECO:0000313" key="4">
    <source>
        <dbReference type="Proteomes" id="UP000432089"/>
    </source>
</evidence>
<reference evidence="3 4" key="1">
    <citation type="submission" date="2019-09" db="EMBL/GenBank/DDBJ databases">
        <title>YIM 132180 draft genome.</title>
        <authorList>
            <person name="Zhang K."/>
        </authorList>
    </citation>
    <scope>NUCLEOTIDE SEQUENCE [LARGE SCALE GENOMIC DNA]</scope>
    <source>
        <strain evidence="3 4">YIM 132180</strain>
    </source>
</reference>
<dbReference type="EMBL" id="VZDO01000004">
    <property type="protein sequence ID" value="KAB0680871.1"/>
    <property type="molecule type" value="Genomic_DNA"/>
</dbReference>
<evidence type="ECO:0000313" key="3">
    <source>
        <dbReference type="EMBL" id="KAB0680871.1"/>
    </source>
</evidence>
<dbReference type="SMART" id="SM00886">
    <property type="entry name" value="Dabb"/>
    <property type="match status" value="1"/>
</dbReference>
<accession>A0A7V7PQZ4</accession>
<dbReference type="Proteomes" id="UP000432089">
    <property type="component" value="Unassembled WGS sequence"/>
</dbReference>